<dbReference type="CDD" id="cd00495">
    <property type="entry name" value="Ribosomal_L25_TL5_CTC"/>
    <property type="match status" value="1"/>
</dbReference>
<keyword evidence="1 5" id="KW-0699">rRNA-binding</keyword>
<dbReference type="NCBIfam" id="TIGR00731">
    <property type="entry name" value="bL25_bact_ctc"/>
    <property type="match status" value="1"/>
</dbReference>
<dbReference type="EMBL" id="RGGN01000024">
    <property type="protein sequence ID" value="NCU62700.1"/>
    <property type="molecule type" value="Genomic_DNA"/>
</dbReference>
<accession>A0A845S4Z3</accession>
<dbReference type="Proteomes" id="UP000713222">
    <property type="component" value="Unassembled WGS sequence"/>
</dbReference>
<evidence type="ECO:0000256" key="5">
    <source>
        <dbReference type="HAMAP-Rule" id="MF_01334"/>
    </source>
</evidence>
<dbReference type="AlphaFoldDB" id="A0A845S4Z3"/>
<dbReference type="Pfam" id="PF01386">
    <property type="entry name" value="Ribosomal_L25p"/>
    <property type="match status" value="1"/>
</dbReference>
<evidence type="ECO:0000256" key="2">
    <source>
        <dbReference type="ARBA" id="ARBA00022884"/>
    </source>
</evidence>
<dbReference type="GO" id="GO:0006412">
    <property type="term" value="P:translation"/>
    <property type="evidence" value="ECO:0007669"/>
    <property type="project" value="UniProtKB-UniRule"/>
</dbReference>
<comment type="caution">
    <text evidence="11">The sequence shown here is derived from an EMBL/GenBank/DDBJ whole genome shotgun (WGS) entry which is preliminary data.</text>
</comment>
<organism evidence="11 12">
    <name type="scientific">Candidatus Fonsibacter lacus</name>
    <dbReference type="NCBI Taxonomy" id="2576439"/>
    <lineage>
        <taxon>Bacteria</taxon>
        <taxon>Pseudomonadati</taxon>
        <taxon>Pseudomonadota</taxon>
        <taxon>Alphaproteobacteria</taxon>
        <taxon>Candidatus Pelagibacterales</taxon>
        <taxon>Candidatus Pelagibacterales incertae sedis</taxon>
        <taxon>Candidatus Fonsibacter</taxon>
    </lineage>
</organism>
<keyword evidence="2 5" id="KW-0694">RNA-binding</keyword>
<dbReference type="InterPro" id="IPR020930">
    <property type="entry name" value="Ribosomal_uL5_bac-type"/>
</dbReference>
<dbReference type="NCBIfam" id="NF004128">
    <property type="entry name" value="PRK05618.1-2"/>
    <property type="match status" value="1"/>
</dbReference>
<reference evidence="11 12" key="1">
    <citation type="submission" date="2018-10" db="EMBL/GenBank/DDBJ databases">
        <title>Iterative Subtractive Binning of Freshwater Chronoseries Metagenomes Recovers Nearly Complete Genomes from over Four Hundred Novel Species.</title>
        <authorList>
            <person name="Rodriguez-R L.M."/>
            <person name="Tsementzi D."/>
            <person name="Luo C."/>
            <person name="Konstantinidis K.T."/>
        </authorList>
    </citation>
    <scope>NUCLEOTIDE SEQUENCE [LARGE SCALE GENOMIC DNA]</scope>
    <source>
        <strain evidence="11">WB7_2B_003</strain>
        <strain evidence="9">WB7_6_001</strain>
        <strain evidence="10">WB8_2A_004</strain>
    </source>
</reference>
<dbReference type="InterPro" id="IPR020056">
    <property type="entry name" value="Rbsml_bL25/Gln-tRNA_synth_N"/>
</dbReference>
<feature type="compositionally biased region" description="Low complexity" evidence="6">
    <location>
        <begin position="233"/>
        <end position="254"/>
    </location>
</feature>
<evidence type="ECO:0000256" key="6">
    <source>
        <dbReference type="SAM" id="MobiDB-lite"/>
    </source>
</evidence>
<dbReference type="EMBL" id="RGET01000025">
    <property type="protein sequence ID" value="NBN87929.1"/>
    <property type="molecule type" value="Genomic_DNA"/>
</dbReference>
<protein>
    <recommendedName>
        <fullName evidence="5">Large ribosomal subunit protein bL25</fullName>
    </recommendedName>
    <alternativeName>
        <fullName evidence="5">General stress protein CTC</fullName>
    </alternativeName>
</protein>
<dbReference type="GO" id="GO:0008097">
    <property type="term" value="F:5S rRNA binding"/>
    <property type="evidence" value="ECO:0007669"/>
    <property type="project" value="InterPro"/>
</dbReference>
<dbReference type="InterPro" id="IPR020057">
    <property type="entry name" value="Ribosomal_bL25_b-dom"/>
</dbReference>
<evidence type="ECO:0000259" key="8">
    <source>
        <dbReference type="Pfam" id="PF14693"/>
    </source>
</evidence>
<dbReference type="GO" id="GO:0022625">
    <property type="term" value="C:cytosolic large ribosomal subunit"/>
    <property type="evidence" value="ECO:0007669"/>
    <property type="project" value="TreeGrafter"/>
</dbReference>
<feature type="domain" description="Large ribosomal subunit protein bL25 L25" evidence="7">
    <location>
        <begin position="6"/>
        <end position="93"/>
    </location>
</feature>
<sequence>MENLKLEASERKINSKGDLKKLRLEGFLPGILYGDKEQNLPLSVKKISIKKMLESSNFMSSVIEMSIGGSKHKVLTKDINFHPLNNEPIHIDFQKIKPGTKVTVNIPVRFINNDNCPGLKMGGVLNIVRRKIELRCAAENIPAEIVVDLANKEMNESIHISSVKLPEGAKPVISDRDFTIATIAAPTVVKEPEPAAAAAGDAAAGDAAAPAEGGATAAGDAKPADGKAKPGEAAKSPEAAKKPATAAAPADKKK</sequence>
<dbReference type="SUPFAM" id="SSF50715">
    <property type="entry name" value="Ribosomal protein L25-like"/>
    <property type="match status" value="1"/>
</dbReference>
<dbReference type="PANTHER" id="PTHR33284">
    <property type="entry name" value="RIBOSOMAL PROTEIN L25/GLN-TRNA SYNTHETASE, ANTI-CODON-BINDING DOMAIN-CONTAINING PROTEIN"/>
    <property type="match status" value="1"/>
</dbReference>
<feature type="compositionally biased region" description="Basic and acidic residues" evidence="6">
    <location>
        <begin position="222"/>
        <end position="232"/>
    </location>
</feature>
<evidence type="ECO:0000259" key="7">
    <source>
        <dbReference type="Pfam" id="PF01386"/>
    </source>
</evidence>
<keyword evidence="3 5" id="KW-0689">Ribosomal protein</keyword>
<name>A0A845S4Z3_9PROT</name>
<comment type="subunit">
    <text evidence="5">Part of the 50S ribosomal subunit; part of the 5S rRNA/L5/L18/L25 subcomplex. Contacts the 5S rRNA. Binds to the 5S rRNA independently of L5 and L18.</text>
</comment>
<evidence type="ECO:0000256" key="4">
    <source>
        <dbReference type="ARBA" id="ARBA00023274"/>
    </source>
</evidence>
<evidence type="ECO:0000256" key="3">
    <source>
        <dbReference type="ARBA" id="ARBA00022980"/>
    </source>
</evidence>
<comment type="similarity">
    <text evidence="5">Belongs to the bacterial ribosomal protein bL25 family. CTC subfamily.</text>
</comment>
<evidence type="ECO:0000313" key="12">
    <source>
        <dbReference type="Proteomes" id="UP000572953"/>
    </source>
</evidence>
<feature type="compositionally biased region" description="Low complexity" evidence="6">
    <location>
        <begin position="196"/>
        <end position="221"/>
    </location>
</feature>
<dbReference type="InterPro" id="IPR029751">
    <property type="entry name" value="Ribosomal_L25_dom"/>
</dbReference>
<feature type="region of interest" description="Disordered" evidence="6">
    <location>
        <begin position="196"/>
        <end position="254"/>
    </location>
</feature>
<proteinExistence type="inferred from homology"/>
<evidence type="ECO:0000313" key="10">
    <source>
        <dbReference type="EMBL" id="NCU52932.1"/>
    </source>
</evidence>
<dbReference type="Pfam" id="PF14693">
    <property type="entry name" value="Ribosomal_TL5_C"/>
    <property type="match status" value="1"/>
</dbReference>
<evidence type="ECO:0000256" key="1">
    <source>
        <dbReference type="ARBA" id="ARBA00022730"/>
    </source>
</evidence>
<evidence type="ECO:0000313" key="11">
    <source>
        <dbReference type="EMBL" id="NCU62700.1"/>
    </source>
</evidence>
<dbReference type="InterPro" id="IPR001021">
    <property type="entry name" value="Ribosomal_bL25_long"/>
</dbReference>
<dbReference type="EMBL" id="RGOB01000020">
    <property type="protein sequence ID" value="NCU52932.1"/>
    <property type="molecule type" value="Genomic_DNA"/>
</dbReference>
<dbReference type="Proteomes" id="UP000572953">
    <property type="component" value="Unassembled WGS sequence"/>
</dbReference>
<comment type="function">
    <text evidence="5">This is one of the proteins that binds to the 5S RNA in the ribosome where it forms part of the central protuberance.</text>
</comment>
<dbReference type="InterPro" id="IPR037121">
    <property type="entry name" value="Ribosomal_bL25_C"/>
</dbReference>
<feature type="domain" description="Large ribosomal subunit protein bL25 beta" evidence="8">
    <location>
        <begin position="101"/>
        <end position="186"/>
    </location>
</feature>
<dbReference type="InterPro" id="IPR011035">
    <property type="entry name" value="Ribosomal_bL25/Gln-tRNA_synth"/>
</dbReference>
<dbReference type="GO" id="GO:0003735">
    <property type="term" value="F:structural constituent of ribosome"/>
    <property type="evidence" value="ECO:0007669"/>
    <property type="project" value="InterPro"/>
</dbReference>
<keyword evidence="4 5" id="KW-0687">Ribonucleoprotein</keyword>
<gene>
    <name evidence="5" type="primary">rplY</name>
    <name evidence="5" type="synonym">ctc</name>
    <name evidence="9" type="ORF">EBV32_02410</name>
    <name evidence="11" type="ORF">EBV78_01190</name>
    <name evidence="10" type="ORF">EBX74_01310</name>
</gene>
<dbReference type="HAMAP" id="MF_01334">
    <property type="entry name" value="Ribosomal_bL25_CTC"/>
    <property type="match status" value="1"/>
</dbReference>
<dbReference type="Gene3D" id="2.40.240.10">
    <property type="entry name" value="Ribosomal Protein L25, Chain P"/>
    <property type="match status" value="1"/>
</dbReference>
<dbReference type="Gene3D" id="2.170.120.20">
    <property type="entry name" value="Ribosomal protein L25, beta domain"/>
    <property type="match status" value="1"/>
</dbReference>
<evidence type="ECO:0000313" key="9">
    <source>
        <dbReference type="EMBL" id="NBN87929.1"/>
    </source>
</evidence>
<dbReference type="PANTHER" id="PTHR33284:SF1">
    <property type="entry name" value="RIBOSOMAL PROTEIN L25_GLN-TRNA SYNTHETASE, ANTI-CODON-BINDING DOMAIN-CONTAINING PROTEIN"/>
    <property type="match status" value="1"/>
</dbReference>
<dbReference type="Proteomes" id="UP000747791">
    <property type="component" value="Unassembled WGS sequence"/>
</dbReference>